<sequence>ERLTEIGLEVENIKSSNGNLDNFIICKIVKSQKHPNADKLKLCDVDIGTGNLVKVVCGAQNARDGLFAVYAPPGATIPKTNMKLKVAKIRGIESNGMLCSGYELDQSSDKEGIIELNKKEKNIGDKYFKSSGEKIMDIAITPNRPDCLGVRGIARDLASSGLGQLKKQPPIKINQKFKQPIKVSIGKEKDQGCAIFGSVYIKNVQNKESPDWLKKKIISLGLKPVSAIVDATNYVMFDLNRPLHAYDADKINKEIIVRNSKKGESFEALDNKKYTLQNNMCAIADKSGVLGLGGIIGGTRSGTEFSTKNILLE</sequence>
<dbReference type="Pfam" id="PF01588">
    <property type="entry name" value="tRNA_bind"/>
    <property type="match status" value="1"/>
</dbReference>
<feature type="non-terminal residue" evidence="4">
    <location>
        <position position="1"/>
    </location>
</feature>
<dbReference type="InterPro" id="IPR012340">
    <property type="entry name" value="NA-bd_OB-fold"/>
</dbReference>
<dbReference type="NCBIfam" id="NF045760">
    <property type="entry name" value="YtpR"/>
    <property type="match status" value="1"/>
</dbReference>
<evidence type="ECO:0000256" key="2">
    <source>
        <dbReference type="ARBA" id="ARBA00022884"/>
    </source>
</evidence>
<organism evidence="4">
    <name type="scientific">marine metagenome</name>
    <dbReference type="NCBI Taxonomy" id="408172"/>
    <lineage>
        <taxon>unclassified sequences</taxon>
        <taxon>metagenomes</taxon>
        <taxon>ecological metagenomes</taxon>
    </lineage>
</organism>
<dbReference type="InterPro" id="IPR002547">
    <property type="entry name" value="tRNA-bd_dom"/>
</dbReference>
<dbReference type="PANTHER" id="PTHR10947:SF0">
    <property type="entry name" value="PHENYLALANINE--TRNA LIGASE BETA SUBUNIT"/>
    <property type="match status" value="1"/>
</dbReference>
<dbReference type="CDD" id="cd02796">
    <property type="entry name" value="tRNA_bind_bactPheRS"/>
    <property type="match status" value="1"/>
</dbReference>
<dbReference type="Gene3D" id="3.30.56.10">
    <property type="match status" value="1"/>
</dbReference>
<gene>
    <name evidence="4" type="ORF">METZ01_LOCUS359073</name>
</gene>
<dbReference type="SUPFAM" id="SSF56037">
    <property type="entry name" value="PheT/TilS domain"/>
    <property type="match status" value="1"/>
</dbReference>
<dbReference type="SMART" id="SM00873">
    <property type="entry name" value="B3_4"/>
    <property type="match status" value="1"/>
</dbReference>
<feature type="non-terminal residue" evidence="4">
    <location>
        <position position="313"/>
    </location>
</feature>
<reference evidence="4" key="1">
    <citation type="submission" date="2018-05" db="EMBL/GenBank/DDBJ databases">
        <authorList>
            <person name="Lanie J.A."/>
            <person name="Ng W.-L."/>
            <person name="Kazmierczak K.M."/>
            <person name="Andrzejewski T.M."/>
            <person name="Davidsen T.M."/>
            <person name="Wayne K.J."/>
            <person name="Tettelin H."/>
            <person name="Glass J.I."/>
            <person name="Rusch D."/>
            <person name="Podicherti R."/>
            <person name="Tsui H.-C.T."/>
            <person name="Winkler M.E."/>
        </authorList>
    </citation>
    <scope>NUCLEOTIDE SEQUENCE</scope>
</reference>
<feature type="domain" description="TRNA-binding" evidence="3">
    <location>
        <begin position="17"/>
        <end position="128"/>
    </location>
</feature>
<keyword evidence="2" id="KW-0694">RNA-binding</keyword>
<dbReference type="PROSITE" id="PS50886">
    <property type="entry name" value="TRBD"/>
    <property type="match status" value="1"/>
</dbReference>
<dbReference type="GO" id="GO:0006432">
    <property type="term" value="P:phenylalanyl-tRNA aminoacylation"/>
    <property type="evidence" value="ECO:0007669"/>
    <property type="project" value="InterPro"/>
</dbReference>
<dbReference type="InterPro" id="IPR045060">
    <property type="entry name" value="Phe-tRNA-ligase_IIc_bsu"/>
</dbReference>
<dbReference type="InterPro" id="IPR033714">
    <property type="entry name" value="tRNA_bind_bactPheRS"/>
</dbReference>
<accession>A0A382S8J5</accession>
<evidence type="ECO:0000259" key="3">
    <source>
        <dbReference type="PROSITE" id="PS50886"/>
    </source>
</evidence>
<dbReference type="GO" id="GO:0004826">
    <property type="term" value="F:phenylalanine-tRNA ligase activity"/>
    <property type="evidence" value="ECO:0007669"/>
    <property type="project" value="InterPro"/>
</dbReference>
<dbReference type="Pfam" id="PF03483">
    <property type="entry name" value="B3_4"/>
    <property type="match status" value="1"/>
</dbReference>
<dbReference type="EMBL" id="UINC01127235">
    <property type="protein sequence ID" value="SVD06219.1"/>
    <property type="molecule type" value="Genomic_DNA"/>
</dbReference>
<evidence type="ECO:0000256" key="1">
    <source>
        <dbReference type="ARBA" id="ARBA00022555"/>
    </source>
</evidence>
<dbReference type="Gene3D" id="2.40.50.140">
    <property type="entry name" value="Nucleic acid-binding proteins"/>
    <property type="match status" value="1"/>
</dbReference>
<name>A0A382S8J5_9ZZZZ</name>
<keyword evidence="1" id="KW-0820">tRNA-binding</keyword>
<dbReference type="PANTHER" id="PTHR10947">
    <property type="entry name" value="PHENYLALANYL-TRNA SYNTHETASE BETA CHAIN AND LEUCINE-RICH REPEAT-CONTAINING PROTEIN 47"/>
    <property type="match status" value="1"/>
</dbReference>
<proteinExistence type="predicted"/>
<dbReference type="InterPro" id="IPR020825">
    <property type="entry name" value="Phe-tRNA_synthase-like_B3/B4"/>
</dbReference>
<dbReference type="GO" id="GO:0000049">
    <property type="term" value="F:tRNA binding"/>
    <property type="evidence" value="ECO:0007669"/>
    <property type="project" value="UniProtKB-KW"/>
</dbReference>
<dbReference type="AlphaFoldDB" id="A0A382S8J5"/>
<dbReference type="SUPFAM" id="SSF50249">
    <property type="entry name" value="Nucleic acid-binding proteins"/>
    <property type="match status" value="1"/>
</dbReference>
<dbReference type="InterPro" id="IPR005146">
    <property type="entry name" value="B3/B4_tRNA-bd"/>
</dbReference>
<protein>
    <recommendedName>
        <fullName evidence="3">tRNA-binding domain-containing protein</fullName>
    </recommendedName>
</protein>
<dbReference type="Gene3D" id="3.50.40.10">
    <property type="entry name" value="Phenylalanyl-trna Synthetase, Chain B, domain 3"/>
    <property type="match status" value="1"/>
</dbReference>
<evidence type="ECO:0000313" key="4">
    <source>
        <dbReference type="EMBL" id="SVD06219.1"/>
    </source>
</evidence>
<dbReference type="GO" id="GO:0009328">
    <property type="term" value="C:phenylalanine-tRNA ligase complex"/>
    <property type="evidence" value="ECO:0007669"/>
    <property type="project" value="TreeGrafter"/>
</dbReference>